<comment type="function">
    <text evidence="8">ATPase component of the type II secretion system required for the energy-dependent secretion of extracellular factors such as proteases and toxins from the periplasm. Acts as a molecular motor to provide the energy that is required for assembly of the pseudopilus and the extrusion of substrates generated in the cytoplasm.</text>
</comment>
<evidence type="ECO:0000256" key="4">
    <source>
        <dbReference type="ARBA" id="ARBA00022840"/>
    </source>
</evidence>
<keyword evidence="2 8" id="KW-0813">Transport</keyword>
<dbReference type="Gene3D" id="3.30.300.160">
    <property type="entry name" value="Type II secretion system, protein E, N-terminal domain"/>
    <property type="match status" value="1"/>
</dbReference>
<dbReference type="InterPro" id="IPR003593">
    <property type="entry name" value="AAA+_ATPase"/>
</dbReference>
<comment type="catalytic activity">
    <reaction evidence="7">
        <text>ATP + H2O + cellular proteinSide 1 = ADP + phosphate + cellular proteinSide 2.</text>
        <dbReference type="EC" id="7.4.2.8"/>
    </reaction>
</comment>
<feature type="domain" description="Bacterial type II secretion system protein E" evidence="9">
    <location>
        <begin position="317"/>
        <end position="331"/>
    </location>
</feature>
<evidence type="ECO:0000256" key="8">
    <source>
        <dbReference type="RuleBase" id="RU366070"/>
    </source>
</evidence>
<keyword evidence="6" id="KW-1278">Translocase</keyword>
<dbReference type="InterPro" id="IPR027417">
    <property type="entry name" value="P-loop_NTPase"/>
</dbReference>
<keyword evidence="4 8" id="KW-0067">ATP-binding</keyword>
<dbReference type="Proteomes" id="UP001596495">
    <property type="component" value="Unassembled WGS sequence"/>
</dbReference>
<dbReference type="Pfam" id="PF00437">
    <property type="entry name" value="T2SSE"/>
    <property type="match status" value="1"/>
</dbReference>
<evidence type="ECO:0000256" key="1">
    <source>
        <dbReference type="ARBA" id="ARBA00006611"/>
    </source>
</evidence>
<name>A0ABW2R9R6_9BURK</name>
<keyword evidence="11" id="KW-1185">Reference proteome</keyword>
<reference evidence="11" key="1">
    <citation type="journal article" date="2019" name="Int. J. Syst. Evol. Microbiol.">
        <title>The Global Catalogue of Microorganisms (GCM) 10K type strain sequencing project: providing services to taxonomists for standard genome sequencing and annotation.</title>
        <authorList>
            <consortium name="The Broad Institute Genomics Platform"/>
            <consortium name="The Broad Institute Genome Sequencing Center for Infectious Disease"/>
            <person name="Wu L."/>
            <person name="Ma J."/>
        </authorList>
    </citation>
    <scope>NUCLEOTIDE SEQUENCE [LARGE SCALE GENOMIC DNA]</scope>
    <source>
        <strain evidence="11">CCUG 54518</strain>
    </source>
</reference>
<dbReference type="NCBIfam" id="TIGR02533">
    <property type="entry name" value="type_II_gspE"/>
    <property type="match status" value="1"/>
</dbReference>
<evidence type="ECO:0000256" key="3">
    <source>
        <dbReference type="ARBA" id="ARBA00022741"/>
    </source>
</evidence>
<evidence type="ECO:0000259" key="9">
    <source>
        <dbReference type="PROSITE" id="PS00662"/>
    </source>
</evidence>
<organism evidence="10 11">
    <name type="scientific">Hydrogenophaga bisanensis</name>
    <dbReference type="NCBI Taxonomy" id="439611"/>
    <lineage>
        <taxon>Bacteria</taxon>
        <taxon>Pseudomonadati</taxon>
        <taxon>Pseudomonadota</taxon>
        <taxon>Betaproteobacteria</taxon>
        <taxon>Burkholderiales</taxon>
        <taxon>Comamonadaceae</taxon>
        <taxon>Hydrogenophaga</taxon>
    </lineage>
</organism>
<dbReference type="RefSeq" id="WP_382256593.1">
    <property type="nucleotide sequence ID" value="NZ_JBHTBX010000005.1"/>
</dbReference>
<dbReference type="SUPFAM" id="SSF52540">
    <property type="entry name" value="P-loop containing nucleoside triphosphate hydrolases"/>
    <property type="match status" value="1"/>
</dbReference>
<evidence type="ECO:0000313" key="10">
    <source>
        <dbReference type="EMBL" id="MFC7434813.1"/>
    </source>
</evidence>
<dbReference type="PANTHER" id="PTHR30258">
    <property type="entry name" value="TYPE II SECRETION SYSTEM PROTEIN GSPE-RELATED"/>
    <property type="match status" value="1"/>
</dbReference>
<accession>A0ABW2R9R6</accession>
<keyword evidence="5 8" id="KW-0653">Protein transport</keyword>
<dbReference type="EMBL" id="JBHTBX010000005">
    <property type="protein sequence ID" value="MFC7434813.1"/>
    <property type="molecule type" value="Genomic_DNA"/>
</dbReference>
<proteinExistence type="inferred from homology"/>
<evidence type="ECO:0000313" key="11">
    <source>
        <dbReference type="Proteomes" id="UP001596495"/>
    </source>
</evidence>
<dbReference type="CDD" id="cd01129">
    <property type="entry name" value="PulE-GspE-like"/>
    <property type="match status" value="1"/>
</dbReference>
<dbReference type="PROSITE" id="PS00662">
    <property type="entry name" value="T2SP_E"/>
    <property type="match status" value="1"/>
</dbReference>
<comment type="similarity">
    <text evidence="1 8">Belongs to the GSP E family.</text>
</comment>
<dbReference type="InterPro" id="IPR001482">
    <property type="entry name" value="T2SS/T4SS_dom"/>
</dbReference>
<dbReference type="PANTHER" id="PTHR30258:SF2">
    <property type="entry name" value="COMG OPERON PROTEIN 1"/>
    <property type="match status" value="1"/>
</dbReference>
<protein>
    <recommendedName>
        <fullName evidence="8">Type II secretion system protein E</fullName>
        <shortName evidence="8">T2SS protein E</shortName>
    </recommendedName>
    <alternativeName>
        <fullName evidence="8">Type II traffic warden ATPase</fullName>
    </alternativeName>
</protein>
<evidence type="ECO:0000256" key="6">
    <source>
        <dbReference type="ARBA" id="ARBA00022967"/>
    </source>
</evidence>
<gene>
    <name evidence="10" type="primary">gspE</name>
    <name evidence="10" type="ORF">ACFQNJ_09840</name>
</gene>
<evidence type="ECO:0000256" key="2">
    <source>
        <dbReference type="ARBA" id="ARBA00022448"/>
    </source>
</evidence>
<dbReference type="InterPro" id="IPR037257">
    <property type="entry name" value="T2SS_E_N_sf"/>
</dbReference>
<comment type="caution">
    <text evidence="10">The sequence shown here is derived from an EMBL/GenBank/DDBJ whole genome shotgun (WGS) entry which is preliminary data.</text>
</comment>
<dbReference type="Gene3D" id="3.40.50.300">
    <property type="entry name" value="P-loop containing nucleotide triphosphate hydrolases"/>
    <property type="match status" value="1"/>
</dbReference>
<comment type="subcellular location">
    <subcellularLocation>
        <location evidence="8">Cell inner membrane</location>
    </subcellularLocation>
</comment>
<evidence type="ECO:0000256" key="5">
    <source>
        <dbReference type="ARBA" id="ARBA00022927"/>
    </source>
</evidence>
<dbReference type="InterPro" id="IPR013369">
    <property type="entry name" value="T2SS_GspE"/>
</dbReference>
<dbReference type="SMART" id="SM00382">
    <property type="entry name" value="AAA"/>
    <property type="match status" value="1"/>
</dbReference>
<sequence>MARHPLPYAFAREHLWLLEDDGQQLTLTGCSTPAASSDEQQRRLSALTEIQRRHAVQQVHWLPADELAQRISAAYSQDESSAAAVVSEVQSDADLTRMMQELPAIEDLLETSDDAPIIRMLNALLTQAARDGASDIHIEPYERHSSVRFRVDGTLREVVQPNRALHAALISRLKIMAELDISEKRLPQDGRISLRIGTRAVDVRVSTLPSAHGERAVLRLLDKSESRLTLEAVGMQGDVLSRFEGLIAQPHGIILVTGPTGSGKTTTLYAALQRLDAGSLNIMTVEDPIEYELPGIGQTQVNAKIELTFAKALRAILRQDPDVIMIGEIRDYETAQIAIQASLTGHLVLATLHTNDAASAVTRLTDMGVEPFLLSSSLLGVLAQRLVRRLCPHCRRQDGEGRWHPVGCAHCNQTGYRGRTGIYELLVADEQIRALVHNRAAEAEIAATALAAGTRLMRADGQRLIDEGITSLAEVMSVTRD</sequence>
<keyword evidence="3 8" id="KW-0547">Nucleotide-binding</keyword>
<dbReference type="Gene3D" id="3.30.450.90">
    <property type="match status" value="1"/>
</dbReference>
<evidence type="ECO:0000256" key="7">
    <source>
        <dbReference type="ARBA" id="ARBA00034006"/>
    </source>
</evidence>
<dbReference type="SUPFAM" id="SSF160246">
    <property type="entry name" value="EspE N-terminal domain-like"/>
    <property type="match status" value="1"/>
</dbReference>